<keyword evidence="1" id="KW-0732">Signal</keyword>
<keyword evidence="3" id="KW-1185">Reference proteome</keyword>
<evidence type="ECO:0000313" key="3">
    <source>
        <dbReference type="Proteomes" id="UP001175344"/>
    </source>
</evidence>
<feature type="chain" id="PRO_5045922279" evidence="1">
    <location>
        <begin position="27"/>
        <end position="115"/>
    </location>
</feature>
<gene>
    <name evidence="2" type="ORF">QAA55_000430</name>
</gene>
<dbReference type="RefSeq" id="WP_052954237.1">
    <property type="nucleotide sequence ID" value="NZ_FJWF01000016.1"/>
</dbReference>
<organism evidence="2 3">
    <name type="scientific">Enterobacter asburiae</name>
    <dbReference type="NCBI Taxonomy" id="61645"/>
    <lineage>
        <taxon>Bacteria</taxon>
        <taxon>Pseudomonadati</taxon>
        <taxon>Pseudomonadota</taxon>
        <taxon>Gammaproteobacteria</taxon>
        <taxon>Enterobacterales</taxon>
        <taxon>Enterobacteriaceae</taxon>
        <taxon>Enterobacter</taxon>
        <taxon>Enterobacter cloacae complex</taxon>
    </lineage>
</organism>
<feature type="signal peptide" evidence="1">
    <location>
        <begin position="1"/>
        <end position="26"/>
    </location>
</feature>
<dbReference type="Proteomes" id="UP001175344">
    <property type="component" value="Unassembled WGS sequence"/>
</dbReference>
<accession>A0ABU6KLX9</accession>
<evidence type="ECO:0000256" key="1">
    <source>
        <dbReference type="SAM" id="SignalP"/>
    </source>
</evidence>
<sequence length="115" mass="12348">MLFGIRNTLAYLLLIVGLVTSGVTCAAINQYDQQAALTTAEKMYDAIQGEGAAREANWESPKLLADIKDPIIPGNTLHVLEFSVMDPTNGAYQRIHVLVNEDGGVAGAEILYAGR</sequence>
<reference evidence="2 3" key="1">
    <citation type="journal article" date="2023" name="Nat. Commun.">
        <title>Genomic dissection of endemic carbapenem resistance reveals metallo-beta-lactamase dissemination through clonal, plasmid and integron transfer.</title>
        <authorList>
            <person name="Macesic N."/>
            <person name="Hawkey J."/>
            <person name="Vezina B."/>
            <person name="Wisniewski J.A."/>
            <person name="Cottingham H."/>
            <person name="Blakeway L.V."/>
            <person name="Harshegyi T."/>
            <person name="Pragastis K."/>
            <person name="Badoordeen G.Z."/>
            <person name="Dennison A."/>
            <person name="Spelman D.W."/>
            <person name="Jenney A.W.J."/>
            <person name="Peleg A.Y."/>
        </authorList>
    </citation>
    <scope>NUCLEOTIDE SEQUENCE [LARGE SCALE GENOMIC DNA]</scope>
    <source>
        <strain evidence="2 3">CPO239</strain>
    </source>
</reference>
<comment type="caution">
    <text evidence="2">The sequence shown here is derived from an EMBL/GenBank/DDBJ whole genome shotgun (WGS) entry which is preliminary data.</text>
</comment>
<name>A0ABU6KLX9_ENTAS</name>
<evidence type="ECO:0000313" key="2">
    <source>
        <dbReference type="EMBL" id="MEC5726896.1"/>
    </source>
</evidence>
<proteinExistence type="predicted"/>
<protein>
    <submittedName>
        <fullName evidence="2">Uncharacterized protein</fullName>
    </submittedName>
</protein>
<dbReference type="EMBL" id="JARTQQ020000001">
    <property type="protein sequence ID" value="MEC5726896.1"/>
    <property type="molecule type" value="Genomic_DNA"/>
</dbReference>